<evidence type="ECO:0000256" key="3">
    <source>
        <dbReference type="SAM" id="MobiDB-lite"/>
    </source>
</evidence>
<evidence type="ECO:0000256" key="2">
    <source>
        <dbReference type="PROSITE-ProRule" id="PRU00703"/>
    </source>
</evidence>
<dbReference type="RefSeq" id="WP_161482990.1">
    <property type="nucleotide sequence ID" value="NZ_WXEW01000009.1"/>
</dbReference>
<dbReference type="InterPro" id="IPR000644">
    <property type="entry name" value="CBS_dom"/>
</dbReference>
<sequence length="457" mass="49739">MPIKVAEVMGRTAVAVRPGARLAEIVAAMDDYSVRAVAVVDREDRPIGLVSEGDLRRAADASGGRGVRGGSLTAEDLMSSPAISVTSDATIGEVTRLMDRHAIRQVPVVDPTSGKIAGMVWQPDVVSLIEPNDGREGLEAVVEAATWAPSIHNTQPWSFAIAGEEISLRADMDRRLPYSDPQGRQLLISCGAALFNMRTAIRAMDRAPIVRMLPDPDRPSLVATVRIGPSEPAGEEIATIRQEITRRRTHRGGFTDRPIPEGVLGSLVTEAAQESCRLIALTSETAVEMLAALTSVAQEAQAGDPNFDLEMIRWGRRPGSERRDGVPADAYPRRSQEQPRFPQRDYSRGQGWGGDADEAAGAEVGVVALLTTPGDERTDWLHTGQALQSVLLHAAVHGISAAFHTQLLEYPNLRDFIRTEICSKEFPQMVIRLGYPNETTRGVRRPLSEVLSEERDR</sequence>
<dbReference type="PANTHER" id="PTHR43080:SF29">
    <property type="entry name" value="OS02G0818000 PROTEIN"/>
    <property type="match status" value="1"/>
</dbReference>
<evidence type="ECO:0000313" key="5">
    <source>
        <dbReference type="EMBL" id="NAS25971.1"/>
    </source>
</evidence>
<dbReference type="InterPro" id="IPR051257">
    <property type="entry name" value="Diverse_CBS-Domain"/>
</dbReference>
<dbReference type="PROSITE" id="PS51371">
    <property type="entry name" value="CBS"/>
    <property type="match status" value="2"/>
</dbReference>
<dbReference type="InterPro" id="IPR046342">
    <property type="entry name" value="CBS_dom_sf"/>
</dbReference>
<dbReference type="EMBL" id="WXEW01000009">
    <property type="protein sequence ID" value="NAS25971.1"/>
    <property type="molecule type" value="Genomic_DNA"/>
</dbReference>
<dbReference type="SUPFAM" id="SSF55469">
    <property type="entry name" value="FMN-dependent nitroreductase-like"/>
    <property type="match status" value="2"/>
</dbReference>
<dbReference type="Pfam" id="PF00571">
    <property type="entry name" value="CBS"/>
    <property type="match status" value="2"/>
</dbReference>
<dbReference type="NCBIfam" id="NF047509">
    <property type="entry name" value="Rv3131_FMN_oxido"/>
    <property type="match status" value="1"/>
</dbReference>
<proteinExistence type="predicted"/>
<dbReference type="Gene3D" id="3.40.109.10">
    <property type="entry name" value="NADH Oxidase"/>
    <property type="match status" value="2"/>
</dbReference>
<dbReference type="Gene3D" id="3.10.580.10">
    <property type="entry name" value="CBS-domain"/>
    <property type="match status" value="1"/>
</dbReference>
<comment type="caution">
    <text evidence="5">The sequence shown here is derived from an EMBL/GenBank/DDBJ whole genome shotgun (WGS) entry which is preliminary data.</text>
</comment>
<protein>
    <submittedName>
        <fullName evidence="5">CBS domain-containing protein</fullName>
    </submittedName>
</protein>
<reference evidence="5 6" key="1">
    <citation type="submission" date="2020-01" db="EMBL/GenBank/DDBJ databases">
        <title>Herbidospora sp. NEAU-GS84 nov., a novel actinomycete isolated from soil.</title>
        <authorList>
            <person name="Han L."/>
        </authorList>
    </citation>
    <scope>NUCLEOTIDE SEQUENCE [LARGE SCALE GENOMIC DNA]</scope>
    <source>
        <strain evidence="5 6">NEAU-GS84</strain>
    </source>
</reference>
<keyword evidence="6" id="KW-1185">Reference proteome</keyword>
<feature type="domain" description="CBS" evidence="4">
    <location>
        <begin position="9"/>
        <end position="67"/>
    </location>
</feature>
<keyword evidence="1 2" id="KW-0129">CBS domain</keyword>
<dbReference type="InterPro" id="IPR000415">
    <property type="entry name" value="Nitroreductase-like"/>
</dbReference>
<dbReference type="Pfam" id="PF00881">
    <property type="entry name" value="Nitroreductase"/>
    <property type="match status" value="1"/>
</dbReference>
<dbReference type="Proteomes" id="UP000479526">
    <property type="component" value="Unassembled WGS sequence"/>
</dbReference>
<dbReference type="SUPFAM" id="SSF54631">
    <property type="entry name" value="CBS-domain pair"/>
    <property type="match status" value="1"/>
</dbReference>
<accession>A0A7C9N0Q7</accession>
<dbReference type="AlphaFoldDB" id="A0A7C9N0Q7"/>
<name>A0A7C9N0Q7_9ACTN</name>
<dbReference type="InterPro" id="IPR029479">
    <property type="entry name" value="Nitroreductase"/>
</dbReference>
<gene>
    <name evidence="5" type="ORF">GT755_30375</name>
</gene>
<organism evidence="5 6">
    <name type="scientific">Herbidospora solisilvae</name>
    <dbReference type="NCBI Taxonomy" id="2696284"/>
    <lineage>
        <taxon>Bacteria</taxon>
        <taxon>Bacillati</taxon>
        <taxon>Actinomycetota</taxon>
        <taxon>Actinomycetes</taxon>
        <taxon>Streptosporangiales</taxon>
        <taxon>Streptosporangiaceae</taxon>
        <taxon>Herbidospora</taxon>
    </lineage>
</organism>
<dbReference type="SMART" id="SM00116">
    <property type="entry name" value="CBS"/>
    <property type="match status" value="2"/>
</dbReference>
<dbReference type="GO" id="GO:0016491">
    <property type="term" value="F:oxidoreductase activity"/>
    <property type="evidence" value="ECO:0007669"/>
    <property type="project" value="InterPro"/>
</dbReference>
<dbReference type="PANTHER" id="PTHR43080">
    <property type="entry name" value="CBS DOMAIN-CONTAINING PROTEIN CBSX3, MITOCHONDRIAL"/>
    <property type="match status" value="1"/>
</dbReference>
<evidence type="ECO:0000259" key="4">
    <source>
        <dbReference type="PROSITE" id="PS51371"/>
    </source>
</evidence>
<feature type="region of interest" description="Disordered" evidence="3">
    <location>
        <begin position="318"/>
        <end position="355"/>
    </location>
</feature>
<feature type="domain" description="CBS" evidence="4">
    <location>
        <begin position="78"/>
        <end position="137"/>
    </location>
</feature>
<feature type="compositionally biased region" description="Basic and acidic residues" evidence="3">
    <location>
        <begin position="318"/>
        <end position="347"/>
    </location>
</feature>
<evidence type="ECO:0000313" key="6">
    <source>
        <dbReference type="Proteomes" id="UP000479526"/>
    </source>
</evidence>
<evidence type="ECO:0000256" key="1">
    <source>
        <dbReference type="ARBA" id="ARBA00023122"/>
    </source>
</evidence>